<organism evidence="1 2">
    <name type="scientific">Mucilaginibacter calamicampi</name>
    <dbReference type="NCBI Taxonomy" id="1302352"/>
    <lineage>
        <taxon>Bacteria</taxon>
        <taxon>Pseudomonadati</taxon>
        <taxon>Bacteroidota</taxon>
        <taxon>Sphingobacteriia</taxon>
        <taxon>Sphingobacteriales</taxon>
        <taxon>Sphingobacteriaceae</taxon>
        <taxon>Mucilaginibacter</taxon>
    </lineage>
</organism>
<dbReference type="Proteomes" id="UP001596958">
    <property type="component" value="Unassembled WGS sequence"/>
</dbReference>
<proteinExistence type="predicted"/>
<dbReference type="EMBL" id="JBHTHU010000005">
    <property type="protein sequence ID" value="MFD0749846.1"/>
    <property type="molecule type" value="Genomic_DNA"/>
</dbReference>
<evidence type="ECO:0000313" key="1">
    <source>
        <dbReference type="EMBL" id="MFD0749846.1"/>
    </source>
</evidence>
<keyword evidence="2" id="KW-1185">Reference proteome</keyword>
<accession>A0ABW2YTT5</accession>
<dbReference type="RefSeq" id="WP_377098563.1">
    <property type="nucleotide sequence ID" value="NZ_JBHTHU010000005.1"/>
</dbReference>
<sequence>MEDNQTISWIFLATAMASQVEPTDIAGISMLADGINHAVPTQKELQTSIRWLAANDLLVKTGGKYFLTDRGKEIFIAAKRKSNTVSQLWKDVEIAVLNYKYLQNPLR</sequence>
<gene>
    <name evidence="1" type="ORF">ACFQZS_06810</name>
</gene>
<reference evidence="2" key="1">
    <citation type="journal article" date="2019" name="Int. J. Syst. Evol. Microbiol.">
        <title>The Global Catalogue of Microorganisms (GCM) 10K type strain sequencing project: providing services to taxonomists for standard genome sequencing and annotation.</title>
        <authorList>
            <consortium name="The Broad Institute Genomics Platform"/>
            <consortium name="The Broad Institute Genome Sequencing Center for Infectious Disease"/>
            <person name="Wu L."/>
            <person name="Ma J."/>
        </authorList>
    </citation>
    <scope>NUCLEOTIDE SEQUENCE [LARGE SCALE GENOMIC DNA]</scope>
    <source>
        <strain evidence="2">CCUG 63418</strain>
    </source>
</reference>
<name>A0ABW2YTT5_9SPHI</name>
<protein>
    <submittedName>
        <fullName evidence="1">Uncharacterized protein</fullName>
    </submittedName>
</protein>
<comment type="caution">
    <text evidence="1">The sequence shown here is derived from an EMBL/GenBank/DDBJ whole genome shotgun (WGS) entry which is preliminary data.</text>
</comment>
<evidence type="ECO:0000313" key="2">
    <source>
        <dbReference type="Proteomes" id="UP001596958"/>
    </source>
</evidence>